<dbReference type="Gene3D" id="3.40.50.300">
    <property type="entry name" value="P-loop containing nucleotide triphosphate hydrolases"/>
    <property type="match status" value="1"/>
</dbReference>
<keyword evidence="3" id="KW-1003">Cell membrane</keyword>
<feature type="transmembrane region" description="Helical" evidence="16">
    <location>
        <begin position="355"/>
        <end position="375"/>
    </location>
</feature>
<dbReference type="SUPFAM" id="SSF52540">
    <property type="entry name" value="P-loop containing nucleoside triphosphate hydrolases"/>
    <property type="match status" value="1"/>
</dbReference>
<comment type="caution">
    <text evidence="18">The sequence shown here is derived from an EMBL/GenBank/DDBJ whole genome shotgun (WGS) entry which is preliminary data.</text>
</comment>
<keyword evidence="15" id="KW-0479">Metal-binding</keyword>
<evidence type="ECO:0000256" key="14">
    <source>
        <dbReference type="PIRSR" id="PIRSR603373-1"/>
    </source>
</evidence>
<accession>A0A845UX54</accession>
<evidence type="ECO:0000256" key="8">
    <source>
        <dbReference type="ARBA" id="ARBA00022989"/>
    </source>
</evidence>
<dbReference type="CDD" id="cd01879">
    <property type="entry name" value="FeoB"/>
    <property type="match status" value="1"/>
</dbReference>
<evidence type="ECO:0000256" key="1">
    <source>
        <dbReference type="ARBA" id="ARBA00004429"/>
    </source>
</evidence>
<keyword evidence="11 14" id="KW-0342">GTP-binding</keyword>
<feature type="binding site" evidence="14">
    <location>
        <begin position="57"/>
        <end position="60"/>
    </location>
    <ligand>
        <name>GTP</name>
        <dbReference type="ChEBI" id="CHEBI:37565"/>
        <label>1</label>
    </ligand>
</feature>
<dbReference type="Pfam" id="PF17910">
    <property type="entry name" value="FeoB_Cyto"/>
    <property type="match status" value="1"/>
</dbReference>
<evidence type="ECO:0000256" key="5">
    <source>
        <dbReference type="ARBA" id="ARBA00022519"/>
    </source>
</evidence>
<dbReference type="PRINTS" id="PR00326">
    <property type="entry name" value="GTP1OBG"/>
</dbReference>
<dbReference type="InterPro" id="IPR050860">
    <property type="entry name" value="FeoB_GTPase"/>
</dbReference>
<reference evidence="18 19" key="1">
    <citation type="submission" date="2020-02" db="EMBL/GenBank/DDBJ databases">
        <authorList>
            <person name="Zhang X.-Y."/>
        </authorList>
    </citation>
    <scope>NUCLEOTIDE SEQUENCE [LARGE SCALE GENOMIC DNA]</scope>
    <source>
        <strain evidence="18 19">C33</strain>
    </source>
</reference>
<feature type="transmembrane region" description="Helical" evidence="16">
    <location>
        <begin position="707"/>
        <end position="728"/>
    </location>
</feature>
<feature type="transmembrane region" description="Helical" evidence="16">
    <location>
        <begin position="320"/>
        <end position="343"/>
    </location>
</feature>
<dbReference type="EMBL" id="JAAGSC010000037">
    <property type="protein sequence ID" value="NDY95084.1"/>
    <property type="molecule type" value="Genomic_DNA"/>
</dbReference>
<evidence type="ECO:0000256" key="7">
    <source>
        <dbReference type="ARBA" id="ARBA00022741"/>
    </source>
</evidence>
<evidence type="ECO:0000256" key="2">
    <source>
        <dbReference type="ARBA" id="ARBA00022448"/>
    </source>
</evidence>
<evidence type="ECO:0000256" key="9">
    <source>
        <dbReference type="ARBA" id="ARBA00023004"/>
    </source>
</evidence>
<organism evidence="18 19">
    <name type="scientific">Wenzhouxiangella limi</name>
    <dbReference type="NCBI Taxonomy" id="2707351"/>
    <lineage>
        <taxon>Bacteria</taxon>
        <taxon>Pseudomonadati</taxon>
        <taxon>Pseudomonadota</taxon>
        <taxon>Gammaproteobacteria</taxon>
        <taxon>Chromatiales</taxon>
        <taxon>Wenzhouxiangellaceae</taxon>
        <taxon>Wenzhouxiangella</taxon>
    </lineage>
</organism>
<keyword evidence="12 16" id="KW-0472">Membrane</keyword>
<evidence type="ECO:0000256" key="6">
    <source>
        <dbReference type="ARBA" id="ARBA00022692"/>
    </source>
</evidence>
<dbReference type="GO" id="GO:0015093">
    <property type="term" value="F:ferrous iron transmembrane transporter activity"/>
    <property type="evidence" value="ECO:0007669"/>
    <property type="project" value="UniProtKB-UniRule"/>
</dbReference>
<dbReference type="RefSeq" id="WP_164210490.1">
    <property type="nucleotide sequence ID" value="NZ_JAAGSC010000037.1"/>
</dbReference>
<evidence type="ECO:0000256" key="13">
    <source>
        <dbReference type="NCBIfam" id="TIGR00437"/>
    </source>
</evidence>
<keyword evidence="5" id="KW-0997">Cell inner membrane</keyword>
<evidence type="ECO:0000256" key="4">
    <source>
        <dbReference type="ARBA" id="ARBA00022496"/>
    </source>
</evidence>
<evidence type="ECO:0000256" key="11">
    <source>
        <dbReference type="ARBA" id="ARBA00023134"/>
    </source>
</evidence>
<dbReference type="InterPro" id="IPR027417">
    <property type="entry name" value="P-loop_NTPase"/>
</dbReference>
<feature type="transmembrane region" description="Helical" evidence="16">
    <location>
        <begin position="464"/>
        <end position="481"/>
    </location>
</feature>
<dbReference type="FunFam" id="3.40.50.300:FF:000426">
    <property type="entry name" value="Ferrous iron transport protein B"/>
    <property type="match status" value="1"/>
</dbReference>
<dbReference type="InterPro" id="IPR003373">
    <property type="entry name" value="Fe2_transport_prot-B"/>
</dbReference>
<dbReference type="NCBIfam" id="TIGR00231">
    <property type="entry name" value="small_GTP"/>
    <property type="match status" value="1"/>
</dbReference>
<keyword evidence="15" id="KW-0460">Magnesium</keyword>
<name>A0A845UX54_9GAMM</name>
<feature type="binding site" evidence="14">
    <location>
        <begin position="150"/>
        <end position="152"/>
    </location>
    <ligand>
        <name>GTP</name>
        <dbReference type="ChEBI" id="CHEBI:37565"/>
        <label>1</label>
    </ligand>
</feature>
<feature type="binding site" evidence="15">
    <location>
        <position position="23"/>
    </location>
    <ligand>
        <name>Mg(2+)</name>
        <dbReference type="ChEBI" id="CHEBI:18420"/>
        <label>2</label>
    </ligand>
</feature>
<evidence type="ECO:0000259" key="17">
    <source>
        <dbReference type="PROSITE" id="PS51711"/>
    </source>
</evidence>
<keyword evidence="10" id="KW-0406">Ion transport</keyword>
<keyword evidence="7 14" id="KW-0547">Nucleotide-binding</keyword>
<dbReference type="Pfam" id="PF07670">
    <property type="entry name" value="Gate"/>
    <property type="match status" value="2"/>
</dbReference>
<dbReference type="AlphaFoldDB" id="A0A845UX54"/>
<dbReference type="Pfam" id="PF07664">
    <property type="entry name" value="FeoB_C"/>
    <property type="match status" value="1"/>
</dbReference>
<keyword evidence="9 16" id="KW-0408">Iron</keyword>
<feature type="binding site" evidence="14">
    <location>
        <begin position="121"/>
        <end position="124"/>
    </location>
    <ligand>
        <name>GTP</name>
        <dbReference type="ChEBI" id="CHEBI:37565"/>
        <label>1</label>
    </ligand>
</feature>
<evidence type="ECO:0000256" key="10">
    <source>
        <dbReference type="ARBA" id="ARBA00023065"/>
    </source>
</evidence>
<dbReference type="NCBIfam" id="NF007105">
    <property type="entry name" value="PRK09554.1"/>
    <property type="match status" value="1"/>
</dbReference>
<dbReference type="GO" id="GO:0046872">
    <property type="term" value="F:metal ion binding"/>
    <property type="evidence" value="ECO:0007669"/>
    <property type="project" value="UniProtKB-KW"/>
</dbReference>
<feature type="transmembrane region" description="Helical" evidence="16">
    <location>
        <begin position="291"/>
        <end position="314"/>
    </location>
</feature>
<dbReference type="NCBIfam" id="TIGR00437">
    <property type="entry name" value="feoB"/>
    <property type="match status" value="1"/>
</dbReference>
<keyword evidence="6 16" id="KW-0812">Transmembrane</keyword>
<evidence type="ECO:0000313" key="18">
    <source>
        <dbReference type="EMBL" id="NDY95084.1"/>
    </source>
</evidence>
<dbReference type="GO" id="GO:0005525">
    <property type="term" value="F:GTP binding"/>
    <property type="evidence" value="ECO:0007669"/>
    <property type="project" value="UniProtKB-KW"/>
</dbReference>
<comment type="function">
    <text evidence="16">Probable transporter of a GTP-driven Fe(2+) uptake system.</text>
</comment>
<dbReference type="InterPro" id="IPR041069">
    <property type="entry name" value="FeoB_Cyto"/>
</dbReference>
<dbReference type="Proteomes" id="UP000484885">
    <property type="component" value="Unassembled WGS sequence"/>
</dbReference>
<keyword evidence="8 16" id="KW-1133">Transmembrane helix</keyword>
<dbReference type="PANTHER" id="PTHR43185:SF1">
    <property type="entry name" value="FE(2+) TRANSPORTER FEOB"/>
    <property type="match status" value="1"/>
</dbReference>
<gene>
    <name evidence="18" type="primary">feoB</name>
    <name evidence="18" type="ORF">G3I74_05015</name>
</gene>
<feature type="transmembrane region" description="Helical" evidence="16">
    <location>
        <begin position="395"/>
        <end position="419"/>
    </location>
</feature>
<dbReference type="InterPro" id="IPR030389">
    <property type="entry name" value="G_FEOB_dom"/>
</dbReference>
<feature type="transmembrane region" description="Helical" evidence="16">
    <location>
        <begin position="767"/>
        <end position="785"/>
    </location>
</feature>
<dbReference type="PANTHER" id="PTHR43185">
    <property type="entry name" value="FERROUS IRON TRANSPORT PROTEIN B"/>
    <property type="match status" value="1"/>
</dbReference>
<comment type="similarity">
    <text evidence="16">Belongs to the TRAFAC class TrmE-Era-EngA-EngB-Septin-like GTPase superfamily. FeoB GTPase (TC 9.A.8) family.</text>
</comment>
<evidence type="ECO:0000256" key="15">
    <source>
        <dbReference type="PIRSR" id="PIRSR603373-2"/>
    </source>
</evidence>
<dbReference type="InterPro" id="IPR011642">
    <property type="entry name" value="Gate_dom"/>
</dbReference>
<feature type="binding site" evidence="15">
    <location>
        <position position="26"/>
    </location>
    <ligand>
        <name>Mg(2+)</name>
        <dbReference type="ChEBI" id="CHEBI:18420"/>
        <label>2</label>
    </ligand>
</feature>
<keyword evidence="4 16" id="KW-0410">Iron transport</keyword>
<evidence type="ECO:0000256" key="16">
    <source>
        <dbReference type="RuleBase" id="RU362098"/>
    </source>
</evidence>
<dbReference type="GO" id="GO:0005886">
    <property type="term" value="C:plasma membrane"/>
    <property type="evidence" value="ECO:0007669"/>
    <property type="project" value="UniProtKB-SubCell"/>
</dbReference>
<dbReference type="PROSITE" id="PS51711">
    <property type="entry name" value="G_FEOB"/>
    <property type="match status" value="1"/>
</dbReference>
<dbReference type="Pfam" id="PF02421">
    <property type="entry name" value="FeoB_N"/>
    <property type="match status" value="1"/>
</dbReference>
<keyword evidence="2 16" id="KW-0813">Transport</keyword>
<dbReference type="InterPro" id="IPR011640">
    <property type="entry name" value="Fe2_transport_prot_B_C"/>
</dbReference>
<feature type="transmembrane region" description="Helical" evidence="16">
    <location>
        <begin position="735"/>
        <end position="755"/>
    </location>
</feature>
<evidence type="ECO:0000313" key="19">
    <source>
        <dbReference type="Proteomes" id="UP000484885"/>
    </source>
</evidence>
<feature type="domain" description="FeoB-type G" evidence="17">
    <location>
        <begin position="4"/>
        <end position="170"/>
    </location>
</feature>
<protein>
    <recommendedName>
        <fullName evidence="13 16">Ferrous iron transport protein B</fullName>
    </recommendedName>
</protein>
<feature type="transmembrane region" description="Helical" evidence="16">
    <location>
        <begin position="440"/>
        <end position="458"/>
    </location>
</feature>
<feature type="binding site" evidence="15">
    <location>
        <position position="22"/>
    </location>
    <ligand>
        <name>Mg(2+)</name>
        <dbReference type="ChEBI" id="CHEBI:18420"/>
        <label>1</label>
    </ligand>
</feature>
<dbReference type="InterPro" id="IPR005225">
    <property type="entry name" value="Small_GTP-bd"/>
</dbReference>
<keyword evidence="19" id="KW-1185">Reference proteome</keyword>
<feature type="binding site" evidence="15">
    <location>
        <position position="25"/>
    </location>
    <ligand>
        <name>Mg(2+)</name>
        <dbReference type="ChEBI" id="CHEBI:18420"/>
        <label>2</label>
    </ligand>
</feature>
<comment type="subcellular location">
    <subcellularLocation>
        <location evidence="1 16">Cell inner membrane</location>
        <topology evidence="1 16">Multi-pass membrane protein</topology>
    </subcellularLocation>
</comment>
<dbReference type="InterPro" id="IPR006073">
    <property type="entry name" value="GTP-bd"/>
</dbReference>
<proteinExistence type="inferred from homology"/>
<feature type="binding site" evidence="14">
    <location>
        <begin position="11"/>
        <end position="18"/>
    </location>
    <ligand>
        <name>GTP</name>
        <dbReference type="ChEBI" id="CHEBI:37565"/>
        <label>1</label>
    </ligand>
</feature>
<dbReference type="Gene3D" id="1.10.287.1770">
    <property type="match status" value="1"/>
</dbReference>
<feature type="binding site" evidence="14">
    <location>
        <begin position="36"/>
        <end position="40"/>
    </location>
    <ligand>
        <name>GTP</name>
        <dbReference type="ChEBI" id="CHEBI:37565"/>
        <label>1</label>
    </ligand>
</feature>
<evidence type="ECO:0000256" key="12">
    <source>
        <dbReference type="ARBA" id="ARBA00023136"/>
    </source>
</evidence>
<evidence type="ECO:0000256" key="3">
    <source>
        <dbReference type="ARBA" id="ARBA00022475"/>
    </source>
</evidence>
<sequence length="806" mass="86835">MTEKYVVGVVGNPNCGKTTLFNALTGAKQRVGNWPGVTVERKIGLYNFDEVAIELVDLPGTYSLEVSDEEVSVDETIARDYVAGREADLIVNIVDASNLERNLYLTSQLLEMNIPVLVAMNMMDAAQERGVEINAAELSKRLGCPVVPVVGTSGQGLPELKKQILASARSKATPNINLSYPAPVETAVGRLMPRLEKQAKAARVEPRWLAVRLLEGDSLARQIAGNGIAEDELLQLQTETEETLGDDIDISLADTRYGFVSKVTNGVVSRKGEVARSASDRIDRIVLNRALGIPIFLLAMHLMFMFTINIGGAFIDVFDIISGAIFVDGFAHVLGMIGSPEWLTVLLANGAGGGIQVVATFVPIVAFLFLFLSILEDSGYMARAAFVMDRFLRSIGLPGKSFVPMIVGFGCTVPAVMATRTLENERDRLMTMTMAHFMSCGARLPVYALFAAAFFAAWAQHVVFLLYLIGLIAAILTGLVLKNTLLRGSVTPFVMELPPYHLPTIKGIGLRTWERTKGFMFRAGRVIVPMVLVLNVLNSIGTDGSFNNEDSDRSVLSEIGRTISPLFSPFGLNEENWPASVGIFTGLLAKEAVVGTLDSLYSDLGEQDTVAASRQVSPNPLSWRADGSEAVLPSEGADEDAFDLFGAIGEGLATVPANLADAMGTWLDPLGLNIGDVEDQEMAAESQEVSVDTYGAMAQRFDGQAGAFAYLLFVLLYFPCIAAIAAVYREAGRRWALFVAGWTTGLAYVSATIFYQAAIFSRDPASSAAWIAGMLAICAVVIGAMRYHGQRKTAHAIPLKVVGEVP</sequence>